<evidence type="ECO:0000313" key="4">
    <source>
        <dbReference type="Proteomes" id="UP000286990"/>
    </source>
</evidence>
<keyword evidence="4" id="KW-1185">Reference proteome</keyword>
<feature type="transmembrane region" description="Helical" evidence="1">
    <location>
        <begin position="110"/>
        <end position="127"/>
    </location>
</feature>
<gene>
    <name evidence="3" type="ORF">DZC72_16095</name>
</gene>
<protein>
    <recommendedName>
        <fullName evidence="5">DUF4199 domain-containing protein</fullName>
    </recommendedName>
</protein>
<evidence type="ECO:0000256" key="1">
    <source>
        <dbReference type="SAM" id="Phobius"/>
    </source>
</evidence>
<feature type="signal peptide" evidence="2">
    <location>
        <begin position="1"/>
        <end position="32"/>
    </location>
</feature>
<evidence type="ECO:0008006" key="5">
    <source>
        <dbReference type="Google" id="ProtNLM"/>
    </source>
</evidence>
<dbReference type="Proteomes" id="UP000286990">
    <property type="component" value="Unassembled WGS sequence"/>
</dbReference>
<keyword evidence="1" id="KW-1133">Transmembrane helix</keyword>
<reference evidence="4" key="2">
    <citation type="submission" date="2018-12" db="EMBL/GenBank/DDBJ databases">
        <title>Maribacter lutimaris sp. nov., isolated from marine sediment.</title>
        <authorList>
            <person name="Kim K.K."/>
        </authorList>
    </citation>
    <scope>NUCLEOTIDE SEQUENCE [LARGE SCALE GENOMIC DNA]</scope>
    <source>
        <strain evidence="4">PoM-212</strain>
    </source>
</reference>
<sequence>MLFNFKQKKSMKKVIYIASLVSILFFTNQSNAQEITVFQGMWGDEFYQDKDKMTWKEFGMAMDSNPASEVYWSKSKKQFGVTFAAATANLGFGIWYLVNENNDKETTAPIIGFASTAVVGSIFYCLANKNKKNAILEFNDSLGKTTYRLVPSDSGVGLALKF</sequence>
<keyword evidence="1" id="KW-0812">Transmembrane</keyword>
<accession>A0A3R8Q1H8</accession>
<feature type="transmembrane region" description="Helical" evidence="1">
    <location>
        <begin position="79"/>
        <end position="98"/>
    </location>
</feature>
<keyword evidence="2" id="KW-0732">Signal</keyword>
<keyword evidence="1" id="KW-0472">Membrane</keyword>
<reference evidence="4" key="1">
    <citation type="submission" date="2018-08" db="EMBL/GenBank/DDBJ databases">
        <authorList>
            <person name="Khan S.A."/>
            <person name="J S.E."/>
        </authorList>
    </citation>
    <scope>NUCLEOTIDE SEQUENCE [LARGE SCALE GENOMIC DNA]</scope>
    <source>
        <strain evidence="4">PoM-212</strain>
    </source>
</reference>
<dbReference type="EMBL" id="QUSX01000003">
    <property type="protein sequence ID" value="RRQ47875.1"/>
    <property type="molecule type" value="Genomic_DNA"/>
</dbReference>
<proteinExistence type="predicted"/>
<comment type="caution">
    <text evidence="3">The sequence shown here is derived from an EMBL/GenBank/DDBJ whole genome shotgun (WGS) entry which is preliminary data.</text>
</comment>
<feature type="chain" id="PRO_5018666290" description="DUF4199 domain-containing protein" evidence="2">
    <location>
        <begin position="33"/>
        <end position="162"/>
    </location>
</feature>
<evidence type="ECO:0000256" key="2">
    <source>
        <dbReference type="SAM" id="SignalP"/>
    </source>
</evidence>
<name>A0A3R8Q1H8_9FLAO</name>
<evidence type="ECO:0000313" key="3">
    <source>
        <dbReference type="EMBL" id="RRQ47875.1"/>
    </source>
</evidence>
<organism evidence="3 4">
    <name type="scientific">Maribacter algicola</name>
    <dbReference type="NCBI Taxonomy" id="2498892"/>
    <lineage>
        <taxon>Bacteria</taxon>
        <taxon>Pseudomonadati</taxon>
        <taxon>Bacteroidota</taxon>
        <taxon>Flavobacteriia</taxon>
        <taxon>Flavobacteriales</taxon>
        <taxon>Flavobacteriaceae</taxon>
        <taxon>Maribacter</taxon>
    </lineage>
</organism>
<dbReference type="AlphaFoldDB" id="A0A3R8Q1H8"/>